<keyword evidence="2" id="KW-0238">DNA-binding</keyword>
<dbReference type="PANTHER" id="PTHR43280">
    <property type="entry name" value="ARAC-FAMILY TRANSCRIPTIONAL REGULATOR"/>
    <property type="match status" value="1"/>
</dbReference>
<dbReference type="RefSeq" id="WP_345189825.1">
    <property type="nucleotide sequence ID" value="NZ_BAABJJ010000004.1"/>
</dbReference>
<evidence type="ECO:0000256" key="3">
    <source>
        <dbReference type="ARBA" id="ARBA00023163"/>
    </source>
</evidence>
<dbReference type="InterPro" id="IPR018060">
    <property type="entry name" value="HTH_AraC"/>
</dbReference>
<name>A0ABP9GDH7_9FLAO</name>
<feature type="domain" description="HTH araC/xylS-type" evidence="4">
    <location>
        <begin position="182"/>
        <end position="280"/>
    </location>
</feature>
<dbReference type="InterPro" id="IPR011051">
    <property type="entry name" value="RmlC_Cupin_sf"/>
</dbReference>
<dbReference type="InterPro" id="IPR018062">
    <property type="entry name" value="HTH_AraC-typ_CS"/>
</dbReference>
<keyword evidence="3" id="KW-0804">Transcription</keyword>
<dbReference type="PANTHER" id="PTHR43280:SF34">
    <property type="entry name" value="ARAC-FAMILY TRANSCRIPTIONAL REGULATOR"/>
    <property type="match status" value="1"/>
</dbReference>
<dbReference type="Pfam" id="PF12833">
    <property type="entry name" value="HTH_18"/>
    <property type="match status" value="1"/>
</dbReference>
<dbReference type="PROSITE" id="PS01124">
    <property type="entry name" value="HTH_ARAC_FAMILY_2"/>
    <property type="match status" value="1"/>
</dbReference>
<organism evidence="5 6">
    <name type="scientific">Algibacter agarivorans</name>
    <dbReference type="NCBI Taxonomy" id="1109741"/>
    <lineage>
        <taxon>Bacteria</taxon>
        <taxon>Pseudomonadati</taxon>
        <taxon>Bacteroidota</taxon>
        <taxon>Flavobacteriia</taxon>
        <taxon>Flavobacteriales</taxon>
        <taxon>Flavobacteriaceae</taxon>
        <taxon>Algibacter</taxon>
    </lineage>
</organism>
<evidence type="ECO:0000313" key="6">
    <source>
        <dbReference type="Proteomes" id="UP001501302"/>
    </source>
</evidence>
<reference evidence="6" key="1">
    <citation type="journal article" date="2019" name="Int. J. Syst. Evol. Microbiol.">
        <title>The Global Catalogue of Microorganisms (GCM) 10K type strain sequencing project: providing services to taxonomists for standard genome sequencing and annotation.</title>
        <authorList>
            <consortium name="The Broad Institute Genomics Platform"/>
            <consortium name="The Broad Institute Genome Sequencing Center for Infectious Disease"/>
            <person name="Wu L."/>
            <person name="Ma J."/>
        </authorList>
    </citation>
    <scope>NUCLEOTIDE SEQUENCE [LARGE SCALE GENOMIC DNA]</scope>
    <source>
        <strain evidence="6">JCM 18285</strain>
    </source>
</reference>
<gene>
    <name evidence="5" type="ORF">GCM10023314_03630</name>
</gene>
<protein>
    <submittedName>
        <fullName evidence="5">AraC family transcriptional regulator</fullName>
    </submittedName>
</protein>
<dbReference type="Gene3D" id="2.60.120.10">
    <property type="entry name" value="Jelly Rolls"/>
    <property type="match status" value="1"/>
</dbReference>
<dbReference type="InterPro" id="IPR014710">
    <property type="entry name" value="RmlC-like_jellyroll"/>
</dbReference>
<dbReference type="SUPFAM" id="SSF51182">
    <property type="entry name" value="RmlC-like cupins"/>
    <property type="match status" value="1"/>
</dbReference>
<dbReference type="SUPFAM" id="SSF46689">
    <property type="entry name" value="Homeodomain-like"/>
    <property type="match status" value="1"/>
</dbReference>
<evidence type="ECO:0000256" key="2">
    <source>
        <dbReference type="ARBA" id="ARBA00023125"/>
    </source>
</evidence>
<accession>A0ABP9GDH7</accession>
<keyword evidence="6" id="KW-1185">Reference proteome</keyword>
<comment type="caution">
    <text evidence="5">The sequence shown here is derived from an EMBL/GenBank/DDBJ whole genome shotgun (WGS) entry which is preliminary data.</text>
</comment>
<dbReference type="InterPro" id="IPR009057">
    <property type="entry name" value="Homeodomain-like_sf"/>
</dbReference>
<evidence type="ECO:0000259" key="4">
    <source>
        <dbReference type="PROSITE" id="PS01124"/>
    </source>
</evidence>
<dbReference type="PROSITE" id="PS00041">
    <property type="entry name" value="HTH_ARAC_FAMILY_1"/>
    <property type="match status" value="1"/>
</dbReference>
<keyword evidence="1" id="KW-0805">Transcription regulation</keyword>
<evidence type="ECO:0000256" key="1">
    <source>
        <dbReference type="ARBA" id="ARBA00023015"/>
    </source>
</evidence>
<evidence type="ECO:0000313" key="5">
    <source>
        <dbReference type="EMBL" id="GAA4934478.1"/>
    </source>
</evidence>
<dbReference type="SMART" id="SM00342">
    <property type="entry name" value="HTH_ARAC"/>
    <property type="match status" value="1"/>
</dbReference>
<dbReference type="CDD" id="cd06976">
    <property type="entry name" value="cupin_MtlR-like_N"/>
    <property type="match status" value="1"/>
</dbReference>
<dbReference type="Gene3D" id="1.10.10.60">
    <property type="entry name" value="Homeodomain-like"/>
    <property type="match status" value="2"/>
</dbReference>
<dbReference type="Proteomes" id="UP001501302">
    <property type="component" value="Unassembled WGS sequence"/>
</dbReference>
<dbReference type="InterPro" id="IPR013096">
    <property type="entry name" value="Cupin_2"/>
</dbReference>
<dbReference type="Pfam" id="PF07883">
    <property type="entry name" value="Cupin_2"/>
    <property type="match status" value="1"/>
</dbReference>
<dbReference type="EMBL" id="BAABJJ010000004">
    <property type="protein sequence ID" value="GAA4934478.1"/>
    <property type="molecule type" value="Genomic_DNA"/>
</dbReference>
<proteinExistence type="predicted"/>
<sequence length="290" mass="33977">MKAKFEKIPESTDSSFRAFLYEKESFDAPWHFHPEYELTYIIKGKGIRYVGNSVENFEEGDFVLLGTNVPHCWKNTNPDIKPVKSIVFQFNDTILGQGWMEKSEFKNIKWILDKSSRGIKFNAEVSKKFSKKLVDILHQSALEKLLSFLKLLESLSFAKPQKFLITEGFAPNLNNKTNHRIHSVFNHVHINYDKKIKLQHVSSIIAMSDEAFCRFFKKSLNKSFFTFVNEYRIHMACKQLIETHNPVKQIAYSCGYESLPFFYRQFQKFKNCSPLNFRKNHLNAYNKALG</sequence>